<dbReference type="EMBL" id="OCNE01000021">
    <property type="protein sequence ID" value="SOD65189.1"/>
    <property type="molecule type" value="Genomic_DNA"/>
</dbReference>
<dbReference type="Gene3D" id="1.10.357.10">
    <property type="entry name" value="Tetracycline Repressor, domain 2"/>
    <property type="match status" value="1"/>
</dbReference>
<evidence type="ECO:0000256" key="1">
    <source>
        <dbReference type="ARBA" id="ARBA00023015"/>
    </source>
</evidence>
<feature type="domain" description="HTH tetR-type" evidence="5">
    <location>
        <begin position="32"/>
        <end position="92"/>
    </location>
</feature>
<keyword evidence="1" id="KW-0805">Transcription regulation</keyword>
<gene>
    <name evidence="6" type="ORF">SAMN06297387_12138</name>
</gene>
<dbReference type="GO" id="GO:0003700">
    <property type="term" value="F:DNA-binding transcription factor activity"/>
    <property type="evidence" value="ECO:0007669"/>
    <property type="project" value="TreeGrafter"/>
</dbReference>
<dbReference type="PANTHER" id="PTHR30055">
    <property type="entry name" value="HTH-TYPE TRANSCRIPTIONAL REGULATOR RUTR"/>
    <property type="match status" value="1"/>
</dbReference>
<keyword evidence="3" id="KW-0804">Transcription</keyword>
<keyword evidence="7" id="KW-1185">Reference proteome</keyword>
<keyword evidence="2 4" id="KW-0238">DNA-binding</keyword>
<dbReference type="PANTHER" id="PTHR30055:SF151">
    <property type="entry name" value="TRANSCRIPTIONAL REGULATORY PROTEIN"/>
    <property type="match status" value="1"/>
</dbReference>
<evidence type="ECO:0000313" key="7">
    <source>
        <dbReference type="Proteomes" id="UP000219072"/>
    </source>
</evidence>
<proteinExistence type="predicted"/>
<name>A0A286E2S9_9ACTN</name>
<dbReference type="SUPFAM" id="SSF48498">
    <property type="entry name" value="Tetracyclin repressor-like, C-terminal domain"/>
    <property type="match status" value="1"/>
</dbReference>
<dbReference type="Proteomes" id="UP000219072">
    <property type="component" value="Unassembled WGS sequence"/>
</dbReference>
<dbReference type="Pfam" id="PF00440">
    <property type="entry name" value="TetR_N"/>
    <property type="match status" value="1"/>
</dbReference>
<dbReference type="OrthoDB" id="2570341at2"/>
<sequence>MAADETRGRDPEFLLELLWRTRAPGARGPRGSLSLDRVVAEGVRIADEEGIAGVSMRRIAQALGVTTMTLYRYVPGKDDLLDLMFDMALGMPDTADWPDCWRGALRSWAAGQRRVLLDRPWMLDIPVGAPPMGPHSLAWMEAALAALDPTALDEGDMIGVLMVVGGFVLGDTRQELAMSSASARTGVSYEEWAPAYGRMLVRAMIDERYPTVAKLARSGVFETGAAPGDDFAGNLDFLLDSVAALIGRREREAREAAASSPAGGEERRK</sequence>
<dbReference type="SUPFAM" id="SSF46689">
    <property type="entry name" value="Homeodomain-like"/>
    <property type="match status" value="1"/>
</dbReference>
<evidence type="ECO:0000259" key="5">
    <source>
        <dbReference type="PROSITE" id="PS50977"/>
    </source>
</evidence>
<dbReference type="AlphaFoldDB" id="A0A286E2S9"/>
<protein>
    <submittedName>
        <fullName evidence="6">Transcriptional regulator, TetR family</fullName>
    </submittedName>
</protein>
<evidence type="ECO:0000256" key="4">
    <source>
        <dbReference type="PROSITE-ProRule" id="PRU00335"/>
    </source>
</evidence>
<dbReference type="InterPro" id="IPR001647">
    <property type="entry name" value="HTH_TetR"/>
</dbReference>
<dbReference type="GO" id="GO:0000976">
    <property type="term" value="F:transcription cis-regulatory region binding"/>
    <property type="evidence" value="ECO:0007669"/>
    <property type="project" value="TreeGrafter"/>
</dbReference>
<accession>A0A286E2S9</accession>
<dbReference type="RefSeq" id="WP_097233365.1">
    <property type="nucleotide sequence ID" value="NZ_OCNE01000021.1"/>
</dbReference>
<evidence type="ECO:0000313" key="6">
    <source>
        <dbReference type="EMBL" id="SOD65189.1"/>
    </source>
</evidence>
<reference evidence="6 7" key="1">
    <citation type="submission" date="2017-09" db="EMBL/GenBank/DDBJ databases">
        <authorList>
            <person name="Ehlers B."/>
            <person name="Leendertz F.H."/>
        </authorList>
    </citation>
    <scope>NUCLEOTIDE SEQUENCE [LARGE SCALE GENOMIC DNA]</scope>
    <source>
        <strain evidence="6 7">CGMCC 4.7095</strain>
    </source>
</reference>
<dbReference type="GO" id="GO:0045892">
    <property type="term" value="P:negative regulation of DNA-templated transcription"/>
    <property type="evidence" value="ECO:0007669"/>
    <property type="project" value="InterPro"/>
</dbReference>
<dbReference type="InterPro" id="IPR009057">
    <property type="entry name" value="Homeodomain-like_sf"/>
</dbReference>
<dbReference type="Gene3D" id="1.10.10.60">
    <property type="entry name" value="Homeodomain-like"/>
    <property type="match status" value="1"/>
</dbReference>
<dbReference type="InterPro" id="IPR036271">
    <property type="entry name" value="Tet_transcr_reg_TetR-rel_C_sf"/>
</dbReference>
<dbReference type="PROSITE" id="PS50977">
    <property type="entry name" value="HTH_TETR_2"/>
    <property type="match status" value="1"/>
</dbReference>
<dbReference type="InterPro" id="IPR050109">
    <property type="entry name" value="HTH-type_TetR-like_transc_reg"/>
</dbReference>
<evidence type="ECO:0000256" key="3">
    <source>
        <dbReference type="ARBA" id="ARBA00023163"/>
    </source>
</evidence>
<feature type="DNA-binding region" description="H-T-H motif" evidence="4">
    <location>
        <begin position="55"/>
        <end position="74"/>
    </location>
</feature>
<evidence type="ECO:0000256" key="2">
    <source>
        <dbReference type="ARBA" id="ARBA00023125"/>
    </source>
</evidence>
<dbReference type="InterPro" id="IPR004111">
    <property type="entry name" value="Repressor_TetR_C"/>
</dbReference>
<dbReference type="Pfam" id="PF02909">
    <property type="entry name" value="TetR_C_1"/>
    <property type="match status" value="1"/>
</dbReference>
<organism evidence="6 7">
    <name type="scientific">Streptomyces zhaozhouensis</name>
    <dbReference type="NCBI Taxonomy" id="1300267"/>
    <lineage>
        <taxon>Bacteria</taxon>
        <taxon>Bacillati</taxon>
        <taxon>Actinomycetota</taxon>
        <taxon>Actinomycetes</taxon>
        <taxon>Kitasatosporales</taxon>
        <taxon>Streptomycetaceae</taxon>
        <taxon>Streptomyces</taxon>
    </lineage>
</organism>